<dbReference type="Gene3D" id="3.40.640.10">
    <property type="entry name" value="Type I PLP-dependent aspartate aminotransferase-like (Major domain)"/>
    <property type="match status" value="1"/>
</dbReference>
<feature type="domain" description="Aminotransferase class I/classII large" evidence="14">
    <location>
        <begin position="45"/>
        <end position="335"/>
    </location>
</feature>
<dbReference type="InterPro" id="IPR004839">
    <property type="entry name" value="Aminotransferase_I/II_large"/>
</dbReference>
<reference evidence="15" key="1">
    <citation type="submission" date="2022-01" db="EMBL/GenBank/DDBJ databases">
        <authorList>
            <person name="King R."/>
        </authorList>
    </citation>
    <scope>NUCLEOTIDE SEQUENCE</scope>
</reference>
<organism evidence="15 16">
    <name type="scientific">Phaedon cochleariae</name>
    <name type="common">Mustard beetle</name>
    <dbReference type="NCBI Taxonomy" id="80249"/>
    <lineage>
        <taxon>Eukaryota</taxon>
        <taxon>Metazoa</taxon>
        <taxon>Ecdysozoa</taxon>
        <taxon>Arthropoda</taxon>
        <taxon>Hexapoda</taxon>
        <taxon>Insecta</taxon>
        <taxon>Pterygota</taxon>
        <taxon>Neoptera</taxon>
        <taxon>Endopterygota</taxon>
        <taxon>Coleoptera</taxon>
        <taxon>Polyphaga</taxon>
        <taxon>Cucujiformia</taxon>
        <taxon>Chrysomeloidea</taxon>
        <taxon>Chrysomelidae</taxon>
        <taxon>Chrysomelinae</taxon>
        <taxon>Chrysomelini</taxon>
        <taxon>Phaedon</taxon>
    </lineage>
</organism>
<dbReference type="InterPro" id="IPR015424">
    <property type="entry name" value="PyrdxlP-dep_Trfase"/>
</dbReference>
<evidence type="ECO:0000256" key="11">
    <source>
        <dbReference type="ARBA" id="ARBA00041066"/>
    </source>
</evidence>
<dbReference type="GO" id="GO:0004758">
    <property type="term" value="F:serine C-palmitoyltransferase activity"/>
    <property type="evidence" value="ECO:0007669"/>
    <property type="project" value="UniProtKB-EC"/>
</dbReference>
<evidence type="ECO:0000256" key="1">
    <source>
        <dbReference type="ARBA" id="ARBA00001933"/>
    </source>
</evidence>
<evidence type="ECO:0000313" key="15">
    <source>
        <dbReference type="EMBL" id="CAG9815063.1"/>
    </source>
</evidence>
<keyword evidence="8" id="KW-0746">Sphingolipid metabolism</keyword>
<evidence type="ECO:0000259" key="14">
    <source>
        <dbReference type="Pfam" id="PF00155"/>
    </source>
</evidence>
<reference evidence="15" key="2">
    <citation type="submission" date="2022-10" db="EMBL/GenBank/DDBJ databases">
        <authorList>
            <consortium name="ENA_rothamsted_submissions"/>
            <consortium name="culmorum"/>
            <person name="King R."/>
        </authorList>
    </citation>
    <scope>NUCLEOTIDE SEQUENCE</scope>
</reference>
<dbReference type="EMBL" id="OU896717">
    <property type="protein sequence ID" value="CAG9815063.1"/>
    <property type="molecule type" value="Genomic_DNA"/>
</dbReference>
<comment type="similarity">
    <text evidence="4">Belongs to the class-II pyridoxal-phosphate-dependent aminotransferase family.</text>
</comment>
<sequence>MMDEMLLQERLDQFKPEPLIENDIDSTKENIESYVIQEDENNIDLAKTNFLNLLNNEEIQKSCEGIIRKYGVGTCGPRAFYGTTDVHLKLEQCIADFLGMEESIVYSYGFVAISSSIAAYCKKKDIVFLDKEANFAIQQGVLAAKSKVVYFDHNDPKSFRNEVEKVTKTERKPTRKFLIVEGVSWKTGKLLPLEEFLKVTEDHKIRIFLEETYSIGIYGDEGKGLTEHFNIHPSRLDMIIATLESAIGSIGGFCAGSQMTIEHQRLSGSGYIFSASLPTFLVQACMESIKCFGDKPKKLRSFAREFHGFLEENCGFIVESDPDSAFKVFTVSNEKFRREGEEMIHRYCKDKGVHFIVKENGLLINLNVVLCDDEEKLQRIYHAIKTASSLFETSFH</sequence>
<dbReference type="Pfam" id="PF00155">
    <property type="entry name" value="Aminotran_1_2"/>
    <property type="match status" value="1"/>
</dbReference>
<keyword evidence="10" id="KW-0012">Acyltransferase</keyword>
<dbReference type="GO" id="GO:0016020">
    <property type="term" value="C:membrane"/>
    <property type="evidence" value="ECO:0007669"/>
    <property type="project" value="GOC"/>
</dbReference>
<dbReference type="SUPFAM" id="SSF53383">
    <property type="entry name" value="PLP-dependent transferases"/>
    <property type="match status" value="1"/>
</dbReference>
<protein>
    <recommendedName>
        <fullName evidence="11">Serine palmitoyltransferase 1</fullName>
        <ecNumber evidence="5">2.3.1.50</ecNumber>
    </recommendedName>
    <alternativeName>
        <fullName evidence="12">Long chain base biosynthesis protein 1</fullName>
    </alternativeName>
    <alternativeName>
        <fullName evidence="13">Serine-palmitoyl-CoA transferase 1</fullName>
    </alternativeName>
</protein>
<gene>
    <name evidence="15" type="ORF">PHAECO_LOCUS2447</name>
</gene>
<name>A0A9N9SAD6_PHACE</name>
<dbReference type="Proteomes" id="UP001153737">
    <property type="component" value="Chromosome 11"/>
</dbReference>
<keyword evidence="9" id="KW-0443">Lipid metabolism</keyword>
<keyword evidence="6" id="KW-0808">Transferase</keyword>
<dbReference type="PANTHER" id="PTHR13693">
    <property type="entry name" value="CLASS II AMINOTRANSFERASE/8-AMINO-7-OXONONANOATE SYNTHASE"/>
    <property type="match status" value="1"/>
</dbReference>
<dbReference type="GO" id="GO:0046512">
    <property type="term" value="P:sphingosine biosynthetic process"/>
    <property type="evidence" value="ECO:0007669"/>
    <property type="project" value="TreeGrafter"/>
</dbReference>
<evidence type="ECO:0000256" key="4">
    <source>
        <dbReference type="ARBA" id="ARBA00008392"/>
    </source>
</evidence>
<evidence type="ECO:0000256" key="13">
    <source>
        <dbReference type="ARBA" id="ARBA00042649"/>
    </source>
</evidence>
<evidence type="ECO:0000256" key="10">
    <source>
        <dbReference type="ARBA" id="ARBA00023315"/>
    </source>
</evidence>
<evidence type="ECO:0000313" key="16">
    <source>
        <dbReference type="Proteomes" id="UP001153737"/>
    </source>
</evidence>
<evidence type="ECO:0000256" key="2">
    <source>
        <dbReference type="ARBA" id="ARBA00004760"/>
    </source>
</evidence>
<dbReference type="EC" id="2.3.1.50" evidence="5"/>
<dbReference type="PANTHER" id="PTHR13693:SF2">
    <property type="entry name" value="SERINE PALMITOYLTRANSFERASE 1"/>
    <property type="match status" value="1"/>
</dbReference>
<evidence type="ECO:0000256" key="3">
    <source>
        <dbReference type="ARBA" id="ARBA00004991"/>
    </source>
</evidence>
<dbReference type="GO" id="GO:0005783">
    <property type="term" value="C:endoplasmic reticulum"/>
    <property type="evidence" value="ECO:0007669"/>
    <property type="project" value="TreeGrafter"/>
</dbReference>
<evidence type="ECO:0000256" key="6">
    <source>
        <dbReference type="ARBA" id="ARBA00022679"/>
    </source>
</evidence>
<evidence type="ECO:0000256" key="12">
    <source>
        <dbReference type="ARBA" id="ARBA00041765"/>
    </source>
</evidence>
<keyword evidence="16" id="KW-1185">Reference proteome</keyword>
<evidence type="ECO:0000256" key="9">
    <source>
        <dbReference type="ARBA" id="ARBA00023098"/>
    </source>
</evidence>
<dbReference type="GO" id="GO:0046513">
    <property type="term" value="P:ceramide biosynthetic process"/>
    <property type="evidence" value="ECO:0007669"/>
    <property type="project" value="TreeGrafter"/>
</dbReference>
<evidence type="ECO:0000256" key="7">
    <source>
        <dbReference type="ARBA" id="ARBA00022898"/>
    </source>
</evidence>
<comment type="cofactor">
    <cofactor evidence="1">
        <name>pyridoxal 5'-phosphate</name>
        <dbReference type="ChEBI" id="CHEBI:597326"/>
    </cofactor>
</comment>
<dbReference type="InterPro" id="IPR050087">
    <property type="entry name" value="AON_synthase_class-II"/>
</dbReference>
<comment type="pathway">
    <text evidence="3">Sphingolipid metabolism.</text>
</comment>
<dbReference type="AlphaFoldDB" id="A0A9N9SAD6"/>
<dbReference type="GO" id="GO:0030170">
    <property type="term" value="F:pyridoxal phosphate binding"/>
    <property type="evidence" value="ECO:0007669"/>
    <property type="project" value="InterPro"/>
</dbReference>
<evidence type="ECO:0000256" key="8">
    <source>
        <dbReference type="ARBA" id="ARBA00022919"/>
    </source>
</evidence>
<comment type="pathway">
    <text evidence="2">Lipid metabolism; sphingolipid metabolism.</text>
</comment>
<dbReference type="OrthoDB" id="3168162at2759"/>
<dbReference type="InterPro" id="IPR015421">
    <property type="entry name" value="PyrdxlP-dep_Trfase_major"/>
</dbReference>
<keyword evidence="7" id="KW-0663">Pyridoxal phosphate</keyword>
<proteinExistence type="inferred from homology"/>
<accession>A0A9N9SAD6</accession>
<evidence type="ECO:0000256" key="5">
    <source>
        <dbReference type="ARBA" id="ARBA00013220"/>
    </source>
</evidence>